<sequence length="541" mass="60807">MSEQEFNQQLEWATVNEQHLTATLQWLRLKLQQCTPAQGQAEPPQQEVTDEPPSGWFKRKSSNSQTSAKQLPPPNLSDDEEIEQAAQLMAEIEQNEPPPALLILAQRLALSRFEQQLLALCVAMALDTRFARLCALAQDDINKPYPTFALAFALFDDPDWSALSPHAPLRHWRLLEINQPGVQPLTSAALGADERIVNYLKGLNYLDDRLTPLLDPLQSDGYSGETLPRSQQQVVDKMLEYLRASSGHDSVPVIELLGHDTASKRLIAGQVASALGLSLQTMNVNMLPAQMGDFETFTRLWQRESLLMPLALYIQLDSATDAEKAQLKRFLERSNGVVFVDLDDSKTETVRNRLSVEINKPTPEEQEQIWRDALQGQASEQPQRLAEQFSFSQSEIKRLAKATVATLSRNETEPSPLMDRALWHACRIAARAGMEQLAQRIDIKADWEQLVLPPEQTTLLHQITDQVAQRSRVYEEWGFREQMNRGLGINALFAGESGTGKTMAAEVIANALALDLYRIDLSSVVSKYIGETEKNLRKLFD</sequence>
<dbReference type="GO" id="GO:0016887">
    <property type="term" value="F:ATP hydrolysis activity"/>
    <property type="evidence" value="ECO:0007669"/>
    <property type="project" value="InterPro"/>
</dbReference>
<feature type="compositionally biased region" description="Low complexity" evidence="3">
    <location>
        <begin position="36"/>
        <end position="47"/>
    </location>
</feature>
<dbReference type="Gene3D" id="3.40.50.300">
    <property type="entry name" value="P-loop containing nucleotide triphosphate hydrolases"/>
    <property type="match status" value="1"/>
</dbReference>
<feature type="domain" description="ATPase AAA-type core" evidence="4">
    <location>
        <begin position="492"/>
        <end position="541"/>
    </location>
</feature>
<dbReference type="InterPro" id="IPR003959">
    <property type="entry name" value="ATPase_AAA_core"/>
</dbReference>
<accession>A0A3B0ZU28</accession>
<evidence type="ECO:0000259" key="4">
    <source>
        <dbReference type="Pfam" id="PF00004"/>
    </source>
</evidence>
<feature type="non-terminal residue" evidence="6">
    <location>
        <position position="541"/>
    </location>
</feature>
<reference evidence="6" key="1">
    <citation type="submission" date="2018-06" db="EMBL/GenBank/DDBJ databases">
        <authorList>
            <person name="Zhirakovskaya E."/>
        </authorList>
    </citation>
    <scope>NUCLEOTIDE SEQUENCE</scope>
</reference>
<evidence type="ECO:0000313" key="6">
    <source>
        <dbReference type="EMBL" id="VAW89529.1"/>
    </source>
</evidence>
<dbReference type="Pfam" id="PF22977">
    <property type="entry name" value="WHD"/>
    <property type="match status" value="1"/>
</dbReference>
<dbReference type="PANTHER" id="PTHR23073">
    <property type="entry name" value="26S PROTEASOME REGULATORY SUBUNIT"/>
    <property type="match status" value="1"/>
</dbReference>
<dbReference type="GO" id="GO:0005524">
    <property type="term" value="F:ATP binding"/>
    <property type="evidence" value="ECO:0007669"/>
    <property type="project" value="UniProtKB-KW"/>
</dbReference>
<dbReference type="InterPro" id="IPR050221">
    <property type="entry name" value="26S_Proteasome_ATPase"/>
</dbReference>
<feature type="region of interest" description="Disordered" evidence="3">
    <location>
        <begin position="35"/>
        <end position="77"/>
    </location>
</feature>
<evidence type="ECO:0000256" key="1">
    <source>
        <dbReference type="ARBA" id="ARBA00022741"/>
    </source>
</evidence>
<name>A0A3B0ZU28_9ZZZZ</name>
<dbReference type="Pfam" id="PF00004">
    <property type="entry name" value="AAA"/>
    <property type="match status" value="1"/>
</dbReference>
<dbReference type="InterPro" id="IPR054472">
    <property type="entry name" value="WHD"/>
</dbReference>
<dbReference type="CDD" id="cd19481">
    <property type="entry name" value="RecA-like_protease"/>
    <property type="match status" value="1"/>
</dbReference>
<evidence type="ECO:0000259" key="5">
    <source>
        <dbReference type="Pfam" id="PF22977"/>
    </source>
</evidence>
<keyword evidence="2" id="KW-0067">ATP-binding</keyword>
<organism evidence="6">
    <name type="scientific">hydrothermal vent metagenome</name>
    <dbReference type="NCBI Taxonomy" id="652676"/>
    <lineage>
        <taxon>unclassified sequences</taxon>
        <taxon>metagenomes</taxon>
        <taxon>ecological metagenomes</taxon>
    </lineage>
</organism>
<feature type="domain" description="Winged helix" evidence="5">
    <location>
        <begin position="16"/>
        <end position="212"/>
    </location>
</feature>
<dbReference type="SUPFAM" id="SSF52540">
    <property type="entry name" value="P-loop containing nucleoside triphosphate hydrolases"/>
    <property type="match status" value="1"/>
</dbReference>
<keyword evidence="1" id="KW-0547">Nucleotide-binding</keyword>
<evidence type="ECO:0000256" key="3">
    <source>
        <dbReference type="SAM" id="MobiDB-lite"/>
    </source>
</evidence>
<dbReference type="EMBL" id="UOFP01000277">
    <property type="protein sequence ID" value="VAW89529.1"/>
    <property type="molecule type" value="Genomic_DNA"/>
</dbReference>
<dbReference type="InterPro" id="IPR027417">
    <property type="entry name" value="P-loop_NTPase"/>
</dbReference>
<dbReference type="AlphaFoldDB" id="A0A3B0ZU28"/>
<evidence type="ECO:0000256" key="2">
    <source>
        <dbReference type="ARBA" id="ARBA00022840"/>
    </source>
</evidence>
<gene>
    <name evidence="6" type="ORF">MNBD_GAMMA18-1280</name>
</gene>
<protein>
    <submittedName>
        <fullName evidence="6">ATPase, AAA family</fullName>
    </submittedName>
</protein>
<proteinExistence type="predicted"/>